<dbReference type="Pfam" id="PF14974">
    <property type="entry name" value="P_C10"/>
    <property type="match status" value="1"/>
</dbReference>
<evidence type="ECO:0000313" key="3">
    <source>
        <dbReference type="EMBL" id="CAJ1406284.1"/>
    </source>
</evidence>
<organism evidence="3 4">
    <name type="scientific">Effrenium voratum</name>
    <dbReference type="NCBI Taxonomy" id="2562239"/>
    <lineage>
        <taxon>Eukaryota</taxon>
        <taxon>Sar</taxon>
        <taxon>Alveolata</taxon>
        <taxon>Dinophyceae</taxon>
        <taxon>Suessiales</taxon>
        <taxon>Symbiodiniaceae</taxon>
        <taxon>Effrenium</taxon>
    </lineage>
</organism>
<dbReference type="InterPro" id="IPR026317">
    <property type="entry name" value="P_C10"/>
</dbReference>
<keyword evidence="1" id="KW-0175">Coiled coil</keyword>
<protein>
    <recommendedName>
        <fullName evidence="5">Protein C10</fullName>
    </recommendedName>
</protein>
<feature type="compositionally biased region" description="Polar residues" evidence="2">
    <location>
        <begin position="1"/>
        <end position="18"/>
    </location>
</feature>
<comment type="caution">
    <text evidence="3">The sequence shown here is derived from an EMBL/GenBank/DDBJ whole genome shotgun (WGS) entry which is preliminary data.</text>
</comment>
<dbReference type="Proteomes" id="UP001178507">
    <property type="component" value="Unassembled WGS sequence"/>
</dbReference>
<accession>A0AA36JJQ0</accession>
<dbReference type="EMBL" id="CAUJNA010003622">
    <property type="protein sequence ID" value="CAJ1406284.1"/>
    <property type="molecule type" value="Genomic_DNA"/>
</dbReference>
<dbReference type="AlphaFoldDB" id="A0AA36JJQ0"/>
<evidence type="ECO:0000256" key="2">
    <source>
        <dbReference type="SAM" id="MobiDB-lite"/>
    </source>
</evidence>
<reference evidence="3" key="1">
    <citation type="submission" date="2023-08" db="EMBL/GenBank/DDBJ databases">
        <authorList>
            <person name="Chen Y."/>
            <person name="Shah S."/>
            <person name="Dougan E. K."/>
            <person name="Thang M."/>
            <person name="Chan C."/>
        </authorList>
    </citation>
    <scope>NUCLEOTIDE SEQUENCE</scope>
</reference>
<name>A0AA36JJQ0_9DINO</name>
<sequence length="243" mass="26834">MATSSERINGMFANSSTWRSKEEEQKGRAALHTSQVNRYSAANARAFAGTTVSQEDLEKERQAAQKRKAAESLELNELLEAQKAESVKGQTLRIQAKAAAKKEKKMPFLVKKLRAETEAPAAEDTEAEGIGLAYSDSESSESDAMISEFLRPEFRYKLRDALTGSEGDMVKQAHARRDVCMAVEIPLLAKYGYDDSEEAVHQHSMAMASLLHDCPDLVAKNLELARLVNPTMDVDEDAHITAD</sequence>
<gene>
    <name evidence="3" type="ORF">EVOR1521_LOCUS28282</name>
</gene>
<feature type="region of interest" description="Disordered" evidence="2">
    <location>
        <begin position="1"/>
        <end position="32"/>
    </location>
</feature>
<keyword evidence="4" id="KW-1185">Reference proteome</keyword>
<feature type="coiled-coil region" evidence="1">
    <location>
        <begin position="54"/>
        <end position="81"/>
    </location>
</feature>
<proteinExistence type="predicted"/>
<evidence type="ECO:0008006" key="5">
    <source>
        <dbReference type="Google" id="ProtNLM"/>
    </source>
</evidence>
<evidence type="ECO:0000313" key="4">
    <source>
        <dbReference type="Proteomes" id="UP001178507"/>
    </source>
</evidence>
<evidence type="ECO:0000256" key="1">
    <source>
        <dbReference type="SAM" id="Coils"/>
    </source>
</evidence>